<proteinExistence type="inferred from homology"/>
<dbReference type="SUPFAM" id="SSF51556">
    <property type="entry name" value="Metallo-dependent hydrolases"/>
    <property type="match status" value="1"/>
</dbReference>
<dbReference type="InterPro" id="IPR006680">
    <property type="entry name" value="Amidohydro-rel"/>
</dbReference>
<keyword evidence="4" id="KW-1185">Reference proteome</keyword>
<name>A0ABP7X4T4_9SPHI</name>
<feature type="domain" description="Amidohydrolase-related" evidence="2">
    <location>
        <begin position="4"/>
        <end position="276"/>
    </location>
</feature>
<dbReference type="Gene3D" id="3.20.20.140">
    <property type="entry name" value="Metal-dependent hydrolases"/>
    <property type="match status" value="1"/>
</dbReference>
<dbReference type="RefSeq" id="WP_345106890.1">
    <property type="nucleotide sequence ID" value="NZ_BAABCV010000014.1"/>
</dbReference>
<organism evidence="3 4">
    <name type="scientific">Mucilaginibacter panaciglaebae</name>
    <dbReference type="NCBI Taxonomy" id="502331"/>
    <lineage>
        <taxon>Bacteria</taxon>
        <taxon>Pseudomonadati</taxon>
        <taxon>Bacteroidota</taxon>
        <taxon>Sphingobacteriia</taxon>
        <taxon>Sphingobacteriales</taxon>
        <taxon>Sphingobacteriaceae</taxon>
        <taxon>Mucilaginibacter</taxon>
    </lineage>
</organism>
<protein>
    <submittedName>
        <fullName evidence="3">Amidohydrolase family protein</fullName>
    </submittedName>
</protein>
<dbReference type="EMBL" id="BAABCV010000014">
    <property type="protein sequence ID" value="GAA4104185.1"/>
    <property type="molecule type" value="Genomic_DNA"/>
</dbReference>
<dbReference type="PANTHER" id="PTHR43569">
    <property type="entry name" value="AMIDOHYDROLASE"/>
    <property type="match status" value="1"/>
</dbReference>
<dbReference type="InterPro" id="IPR052350">
    <property type="entry name" value="Metallo-dep_Lactonases"/>
</dbReference>
<comment type="caution">
    <text evidence="3">The sequence shown here is derived from an EMBL/GenBank/DDBJ whole genome shotgun (WGS) entry which is preliminary data.</text>
</comment>
<reference evidence="4" key="1">
    <citation type="journal article" date="2019" name="Int. J. Syst. Evol. Microbiol.">
        <title>The Global Catalogue of Microorganisms (GCM) 10K type strain sequencing project: providing services to taxonomists for standard genome sequencing and annotation.</title>
        <authorList>
            <consortium name="The Broad Institute Genomics Platform"/>
            <consortium name="The Broad Institute Genome Sequencing Center for Infectious Disease"/>
            <person name="Wu L."/>
            <person name="Ma J."/>
        </authorList>
    </citation>
    <scope>NUCLEOTIDE SEQUENCE [LARGE SCALE GENOMIC DNA]</scope>
    <source>
        <strain evidence="4">JCM 17085</strain>
    </source>
</reference>
<evidence type="ECO:0000313" key="4">
    <source>
        <dbReference type="Proteomes" id="UP001500841"/>
    </source>
</evidence>
<evidence type="ECO:0000313" key="3">
    <source>
        <dbReference type="EMBL" id="GAA4104185.1"/>
    </source>
</evidence>
<dbReference type="Pfam" id="PF04909">
    <property type="entry name" value="Amidohydro_2"/>
    <property type="match status" value="1"/>
</dbReference>
<dbReference type="Proteomes" id="UP001500841">
    <property type="component" value="Unassembled WGS sequence"/>
</dbReference>
<evidence type="ECO:0000256" key="1">
    <source>
        <dbReference type="ARBA" id="ARBA00038310"/>
    </source>
</evidence>
<dbReference type="InterPro" id="IPR032466">
    <property type="entry name" value="Metal_Hydrolase"/>
</dbReference>
<gene>
    <name evidence="3" type="ORF">GCM10022392_32120</name>
</gene>
<sequence length="276" mass="32180">MQRIDSHQHFWNYDPVAYAWINDDMEIIRQDFLPHDLEPILQEYGFHGCISVQADQSETENHFLLEQAVNNDFIKGVVGWVDFKAENIEERLNYYKQFDKMKGFRHILQGESDRAYMLQGDFKRGIGKLKQFGYTYDILIYTDQIAFANEFAAAFPDQPFVIDHLAKPQIKQHEINQWAKDMKAVAKNENVNCKLSGMVTEADWKNWKPEDFMPYMDIVFEAFGADRVMYGSDWPVCRVAATYGEMLAIPEAYVSKLSADERDKFWGGNAVKFYGL</sequence>
<dbReference type="PANTHER" id="PTHR43569:SF2">
    <property type="entry name" value="AMIDOHYDROLASE-RELATED DOMAIN-CONTAINING PROTEIN"/>
    <property type="match status" value="1"/>
</dbReference>
<evidence type="ECO:0000259" key="2">
    <source>
        <dbReference type="Pfam" id="PF04909"/>
    </source>
</evidence>
<accession>A0ABP7X4T4</accession>
<comment type="similarity">
    <text evidence="1">Belongs to the metallo-dependent hydrolases superfamily.</text>
</comment>